<evidence type="ECO:0000256" key="1">
    <source>
        <dbReference type="SAM" id="Phobius"/>
    </source>
</evidence>
<reference evidence="2" key="1">
    <citation type="submission" date="2021-04" db="EMBL/GenBank/DDBJ databases">
        <title>Genome based classification of Actinospica acidithermotolerans sp. nov., an actinobacterium isolated from an Indonesian hot spring.</title>
        <authorList>
            <person name="Kusuma A.B."/>
            <person name="Putra K.E."/>
            <person name="Nafisah S."/>
            <person name="Loh J."/>
            <person name="Nouioui I."/>
            <person name="Goodfellow M."/>
        </authorList>
    </citation>
    <scope>NUCLEOTIDE SEQUENCE</scope>
    <source>
        <strain evidence="2">CSCA 57</strain>
    </source>
</reference>
<feature type="transmembrane region" description="Helical" evidence="1">
    <location>
        <begin position="207"/>
        <end position="230"/>
    </location>
</feature>
<feature type="transmembrane region" description="Helical" evidence="1">
    <location>
        <begin position="120"/>
        <end position="143"/>
    </location>
</feature>
<keyword evidence="1" id="KW-1133">Transmembrane helix</keyword>
<feature type="transmembrane region" description="Helical" evidence="1">
    <location>
        <begin position="242"/>
        <end position="263"/>
    </location>
</feature>
<evidence type="ECO:0000313" key="2">
    <source>
        <dbReference type="EMBL" id="MBR7832234.1"/>
    </source>
</evidence>
<keyword evidence="1" id="KW-0472">Membrane</keyword>
<evidence type="ECO:0000313" key="3">
    <source>
        <dbReference type="Proteomes" id="UP000675781"/>
    </source>
</evidence>
<dbReference type="AlphaFoldDB" id="A0A941ER28"/>
<proteinExistence type="predicted"/>
<accession>A0A941ER28</accession>
<sequence>MRHMLSAEMLKLRRPLSLAVLLLAAVFAGFAIHAEQSAGRSAMAAVAGAPSELASIETGTVTIGSGADAVSCTYGRRYPAGSVCDQELSGVISSNAKILLNYEQTQNAAHLEQSPLGVGVQAGAVMTSMLGFLLVMLLAAGHVGGEWTHRTARTMLAGQPRRVLAIAVKALSLWLVCVAGMAVIWLELAVFAWFYRENAPIPLDSQPAFNTMAGLIVVGKACVVLAVYALLGSALAAVTRGVLGAVVTGLSVGFGSVAVGYFLPGVSAIAFTRWVTGYMGLASPRMIGTTSYWITAAQFGVSTVGEGLLGLAVIAGISVLVGGYLFHRADVLV</sequence>
<keyword evidence="3" id="KW-1185">Reference proteome</keyword>
<protein>
    <submittedName>
        <fullName evidence="2">Uncharacterized protein</fullName>
    </submittedName>
</protein>
<gene>
    <name evidence="2" type="ORF">KDL01_03130</name>
</gene>
<dbReference type="Proteomes" id="UP000675781">
    <property type="component" value="Unassembled WGS sequence"/>
</dbReference>
<keyword evidence="1" id="KW-0812">Transmembrane</keyword>
<dbReference type="EMBL" id="JAGSOG010000008">
    <property type="protein sequence ID" value="MBR7832234.1"/>
    <property type="molecule type" value="Genomic_DNA"/>
</dbReference>
<feature type="transmembrane region" description="Helical" evidence="1">
    <location>
        <begin position="307"/>
        <end position="326"/>
    </location>
</feature>
<feature type="transmembrane region" description="Helical" evidence="1">
    <location>
        <begin position="163"/>
        <end position="195"/>
    </location>
</feature>
<comment type="caution">
    <text evidence="2">The sequence shown here is derived from an EMBL/GenBank/DDBJ whole genome shotgun (WGS) entry which is preliminary data.</text>
</comment>
<organism evidence="2 3">
    <name type="scientific">Actinospica durhamensis</name>
    <dbReference type="NCBI Taxonomy" id="1508375"/>
    <lineage>
        <taxon>Bacteria</taxon>
        <taxon>Bacillati</taxon>
        <taxon>Actinomycetota</taxon>
        <taxon>Actinomycetes</taxon>
        <taxon>Catenulisporales</taxon>
        <taxon>Actinospicaceae</taxon>
        <taxon>Actinospica</taxon>
    </lineage>
</organism>
<name>A0A941ER28_9ACTN</name>
<dbReference type="RefSeq" id="WP_212526771.1">
    <property type="nucleotide sequence ID" value="NZ_JAGSOG010000008.1"/>
</dbReference>